<dbReference type="EMBL" id="WJBU01000011">
    <property type="protein sequence ID" value="MRD48233.1"/>
    <property type="molecule type" value="Genomic_DNA"/>
</dbReference>
<dbReference type="AlphaFoldDB" id="A0A844B4T4"/>
<dbReference type="SUPFAM" id="SSF55961">
    <property type="entry name" value="Bet v1-like"/>
    <property type="match status" value="1"/>
</dbReference>
<dbReference type="Proteomes" id="UP000487350">
    <property type="component" value="Unassembled WGS sequence"/>
</dbReference>
<keyword evidence="2" id="KW-1185">Reference proteome</keyword>
<dbReference type="RefSeq" id="WP_153585543.1">
    <property type="nucleotide sequence ID" value="NZ_WJBU01000011.1"/>
</dbReference>
<name>A0A844B4T4_9BURK</name>
<dbReference type="InterPro" id="IPR019587">
    <property type="entry name" value="Polyketide_cyclase/dehydratase"/>
</dbReference>
<evidence type="ECO:0000313" key="2">
    <source>
        <dbReference type="Proteomes" id="UP000487350"/>
    </source>
</evidence>
<dbReference type="InterPro" id="IPR023393">
    <property type="entry name" value="START-like_dom_sf"/>
</dbReference>
<accession>A0A844B4T4</accession>
<organism evidence="1 2">
    <name type="scientific">Caenimonas koreensis DSM 17982</name>
    <dbReference type="NCBI Taxonomy" id="1121255"/>
    <lineage>
        <taxon>Bacteria</taxon>
        <taxon>Pseudomonadati</taxon>
        <taxon>Pseudomonadota</taxon>
        <taxon>Betaproteobacteria</taxon>
        <taxon>Burkholderiales</taxon>
        <taxon>Comamonadaceae</taxon>
        <taxon>Caenimonas</taxon>
    </lineage>
</organism>
<dbReference type="OrthoDB" id="6024794at2"/>
<reference evidence="1 2" key="1">
    <citation type="submission" date="2019-11" db="EMBL/GenBank/DDBJ databases">
        <title>Caenimonas koreensis gen. nov., sp. nov., isolated from activated sludge.</title>
        <authorList>
            <person name="Seung H.R."/>
        </authorList>
    </citation>
    <scope>NUCLEOTIDE SEQUENCE [LARGE SCALE GENOMIC DNA]</scope>
    <source>
        <strain evidence="1 2">EMB320</strain>
    </source>
</reference>
<sequence>MASIVKEIRVPASPDRVWQQVRDFGQVHKLFPGIVSECKMDGEARVVKFSNGIVVREILVDISDERRRLVYASVGGRATHHNASIRVFADGAGSRVVWTLDFLPNELAPAIKGLVDAGGTVMKSAFATTA</sequence>
<dbReference type="CDD" id="cd07821">
    <property type="entry name" value="PYR_PYL_RCAR_like"/>
    <property type="match status" value="1"/>
</dbReference>
<evidence type="ECO:0000313" key="1">
    <source>
        <dbReference type="EMBL" id="MRD48233.1"/>
    </source>
</evidence>
<protein>
    <submittedName>
        <fullName evidence="1">SRPBCC family protein</fullName>
    </submittedName>
</protein>
<proteinExistence type="predicted"/>
<dbReference type="Gene3D" id="3.30.530.20">
    <property type="match status" value="1"/>
</dbReference>
<comment type="caution">
    <text evidence="1">The sequence shown here is derived from an EMBL/GenBank/DDBJ whole genome shotgun (WGS) entry which is preliminary data.</text>
</comment>
<gene>
    <name evidence="1" type="ORF">GHT07_13165</name>
</gene>
<dbReference type="Pfam" id="PF10604">
    <property type="entry name" value="Polyketide_cyc2"/>
    <property type="match status" value="1"/>
</dbReference>